<proteinExistence type="inferred from homology"/>
<dbReference type="SMART" id="SM00020">
    <property type="entry name" value="Tryp_SPc"/>
    <property type="match status" value="2"/>
</dbReference>
<evidence type="ECO:0008006" key="15">
    <source>
        <dbReference type="Google" id="ProtNLM"/>
    </source>
</evidence>
<evidence type="ECO:0000256" key="10">
    <source>
        <dbReference type="SAM" id="SignalP"/>
    </source>
</evidence>
<dbReference type="PANTHER" id="PTHR24256">
    <property type="entry name" value="TRYPTASE-RELATED"/>
    <property type="match status" value="1"/>
</dbReference>
<keyword evidence="4 8" id="KW-0720">Serine protease</keyword>
<evidence type="ECO:0000256" key="2">
    <source>
        <dbReference type="ARBA" id="ARBA00022729"/>
    </source>
</evidence>
<dbReference type="FunFam" id="2.40.10.10:FF:000028">
    <property type="entry name" value="Serine protease easter"/>
    <property type="match status" value="2"/>
</dbReference>
<feature type="transmembrane region" description="Helical" evidence="9">
    <location>
        <begin position="384"/>
        <end position="405"/>
    </location>
</feature>
<dbReference type="AlphaFoldDB" id="A0AAN7PB71"/>
<dbReference type="GO" id="GO:0004252">
    <property type="term" value="F:serine-type endopeptidase activity"/>
    <property type="evidence" value="ECO:0007669"/>
    <property type="project" value="InterPro"/>
</dbReference>
<dbReference type="Gene3D" id="3.30.1640.30">
    <property type="match status" value="2"/>
</dbReference>
<protein>
    <recommendedName>
        <fullName evidence="15">CLIP domain-containing serine protease</fullName>
    </recommendedName>
</protein>
<keyword evidence="3 8" id="KW-0378">Hydrolase</keyword>
<dbReference type="Pfam" id="PF12032">
    <property type="entry name" value="CLIP"/>
    <property type="match status" value="2"/>
</dbReference>
<evidence type="ECO:0000259" key="11">
    <source>
        <dbReference type="PROSITE" id="PS50240"/>
    </source>
</evidence>
<evidence type="ECO:0000313" key="13">
    <source>
        <dbReference type="EMBL" id="KAK4881502.1"/>
    </source>
</evidence>
<evidence type="ECO:0000256" key="7">
    <source>
        <dbReference type="ARBA" id="ARBA00024195"/>
    </source>
</evidence>
<dbReference type="InterPro" id="IPR051487">
    <property type="entry name" value="Ser/Thr_Proteases_Immune/Dev"/>
</dbReference>
<feature type="chain" id="PRO_5042852184" description="CLIP domain-containing serine protease" evidence="10">
    <location>
        <begin position="17"/>
        <end position="759"/>
    </location>
</feature>
<dbReference type="PRINTS" id="PR00722">
    <property type="entry name" value="CHYMOTRYPSIN"/>
</dbReference>
<dbReference type="PROSITE" id="PS51888">
    <property type="entry name" value="CLIP"/>
    <property type="match status" value="2"/>
</dbReference>
<comment type="similarity">
    <text evidence="7">Belongs to the peptidase S1 family. CLIP subfamily.</text>
</comment>
<keyword evidence="9" id="KW-0812">Transmembrane</keyword>
<keyword evidence="2 10" id="KW-0732">Signal</keyword>
<evidence type="ECO:0000313" key="14">
    <source>
        <dbReference type="Proteomes" id="UP001353858"/>
    </source>
</evidence>
<sequence>MKFLIILLPLISVSLCDNDETPQLEPKFATPCTTPNNDTGLCVEVKNCQKLLRPIILDKKDHFPFLLASKCGPADENPKYTKVCCGKHSNFVNETTSTDPPRKRVIPYPKECGNQTMVLPSRIFGGTKAALSEFPWMARLRHKSTSGTFTYGCAGFLVSEYFVLTAAHCILSKDLEILGPIYQVQLGEYNTEHDPDCENLGNNETRCADSPLLIRTGKPKVHPDYSKNVEQHNDIAVIPLKEAVKFSGKRYISYNTPVKLKVSVRRFNKSNCVIDYGSLGVRVLHSQLCAGGEEGVDSCSGDSGGPLMVQKENFLWYAEGIVSFGLGCGLKDWAGVYTSIPSYLPWVTGVIKKHLRKHRCCHFSSRFIQNLFELRGYIKSAFNVSISIVIYLLLYVYCTMLFYFIKFQSCTTPNGETAQCISIYDCDVLYNSVTDRDPQVVRFLRQSQCGYNQVPYVCCGTANTYQTVTSRKPPTKPLNNRGLNSLLPRGRSCGIQETSRILGGISTQLDEYPWMALLEYRKNAGGGRTFSCGGALINNKYVLTAAHCVTGKINEQVGPLVGVRLGEWSTETGQDCVTIGGIDVCNDDPVNVPIENFVFHNNYEDNSINRYHDIALIRLSRSVTFTDFVRPICLPSSSDRAPVGSQLWVSGWGRTEYSKNSAVKLKVKLPIVANNQCANTFRRAGVTVSNNQLCAGGERNKDSCNGDSGGPLMRLEENDNQWFVEGIVSFGTRCGTENWPGIYTRVSEYLDWINDNVQP</sequence>
<keyword evidence="9" id="KW-0472">Membrane</keyword>
<feature type="domain" description="Peptidase S1" evidence="11">
    <location>
        <begin position="501"/>
        <end position="758"/>
    </location>
</feature>
<dbReference type="InterPro" id="IPR038565">
    <property type="entry name" value="CLIP_sf"/>
</dbReference>
<dbReference type="SMART" id="SM00680">
    <property type="entry name" value="CLIP"/>
    <property type="match status" value="2"/>
</dbReference>
<keyword evidence="1 8" id="KW-0645">Protease</keyword>
<dbReference type="CDD" id="cd00190">
    <property type="entry name" value="Tryp_SPc"/>
    <property type="match status" value="2"/>
</dbReference>
<dbReference type="FunFam" id="2.40.10.10:FF:000084">
    <property type="entry name" value="Serine protease easter"/>
    <property type="match status" value="1"/>
</dbReference>
<dbReference type="InterPro" id="IPR018114">
    <property type="entry name" value="TRYPSIN_HIS"/>
</dbReference>
<dbReference type="InterPro" id="IPR001254">
    <property type="entry name" value="Trypsin_dom"/>
</dbReference>
<dbReference type="EMBL" id="JARPUR010000002">
    <property type="protein sequence ID" value="KAK4881502.1"/>
    <property type="molecule type" value="Genomic_DNA"/>
</dbReference>
<feature type="domain" description="Clip" evidence="12">
    <location>
        <begin position="409"/>
        <end position="459"/>
    </location>
</feature>
<feature type="domain" description="Peptidase S1" evidence="11">
    <location>
        <begin position="123"/>
        <end position="352"/>
    </location>
</feature>
<organism evidence="13 14">
    <name type="scientific">Aquatica leii</name>
    <dbReference type="NCBI Taxonomy" id="1421715"/>
    <lineage>
        <taxon>Eukaryota</taxon>
        <taxon>Metazoa</taxon>
        <taxon>Ecdysozoa</taxon>
        <taxon>Arthropoda</taxon>
        <taxon>Hexapoda</taxon>
        <taxon>Insecta</taxon>
        <taxon>Pterygota</taxon>
        <taxon>Neoptera</taxon>
        <taxon>Endopterygota</taxon>
        <taxon>Coleoptera</taxon>
        <taxon>Polyphaga</taxon>
        <taxon>Elateriformia</taxon>
        <taxon>Elateroidea</taxon>
        <taxon>Lampyridae</taxon>
        <taxon>Luciolinae</taxon>
        <taxon>Aquatica</taxon>
    </lineage>
</organism>
<dbReference type="InterPro" id="IPR033116">
    <property type="entry name" value="TRYPSIN_SER"/>
</dbReference>
<evidence type="ECO:0000259" key="12">
    <source>
        <dbReference type="PROSITE" id="PS51888"/>
    </source>
</evidence>
<dbReference type="Gene3D" id="2.40.10.10">
    <property type="entry name" value="Trypsin-like serine proteases"/>
    <property type="match status" value="4"/>
</dbReference>
<evidence type="ECO:0000256" key="3">
    <source>
        <dbReference type="ARBA" id="ARBA00022801"/>
    </source>
</evidence>
<keyword evidence="14" id="KW-1185">Reference proteome</keyword>
<feature type="domain" description="Clip" evidence="12">
    <location>
        <begin position="31"/>
        <end position="85"/>
    </location>
</feature>
<dbReference type="SUPFAM" id="SSF50494">
    <property type="entry name" value="Trypsin-like serine proteases"/>
    <property type="match status" value="2"/>
</dbReference>
<dbReference type="Pfam" id="PF00089">
    <property type="entry name" value="Trypsin"/>
    <property type="match status" value="2"/>
</dbReference>
<evidence type="ECO:0000256" key="8">
    <source>
        <dbReference type="RuleBase" id="RU363034"/>
    </source>
</evidence>
<dbReference type="PROSITE" id="PS00134">
    <property type="entry name" value="TRYPSIN_HIS"/>
    <property type="match status" value="2"/>
</dbReference>
<evidence type="ECO:0000256" key="6">
    <source>
        <dbReference type="ARBA" id="ARBA00023180"/>
    </source>
</evidence>
<name>A0AAN7PB71_9COLE</name>
<dbReference type="InterPro" id="IPR022700">
    <property type="entry name" value="CLIP"/>
</dbReference>
<dbReference type="InterPro" id="IPR001314">
    <property type="entry name" value="Peptidase_S1A"/>
</dbReference>
<keyword evidence="5" id="KW-1015">Disulfide bond</keyword>
<evidence type="ECO:0000256" key="5">
    <source>
        <dbReference type="ARBA" id="ARBA00023157"/>
    </source>
</evidence>
<keyword evidence="9" id="KW-1133">Transmembrane helix</keyword>
<dbReference type="InterPro" id="IPR043504">
    <property type="entry name" value="Peptidase_S1_PA_chymotrypsin"/>
</dbReference>
<accession>A0AAN7PB71</accession>
<dbReference type="PROSITE" id="PS50240">
    <property type="entry name" value="TRYPSIN_DOM"/>
    <property type="match status" value="2"/>
</dbReference>
<evidence type="ECO:0000256" key="4">
    <source>
        <dbReference type="ARBA" id="ARBA00022825"/>
    </source>
</evidence>
<dbReference type="GO" id="GO:0006508">
    <property type="term" value="P:proteolysis"/>
    <property type="evidence" value="ECO:0007669"/>
    <property type="project" value="UniProtKB-KW"/>
</dbReference>
<feature type="signal peptide" evidence="10">
    <location>
        <begin position="1"/>
        <end position="16"/>
    </location>
</feature>
<evidence type="ECO:0000256" key="9">
    <source>
        <dbReference type="SAM" id="Phobius"/>
    </source>
</evidence>
<dbReference type="Proteomes" id="UP001353858">
    <property type="component" value="Unassembled WGS sequence"/>
</dbReference>
<evidence type="ECO:0000256" key="1">
    <source>
        <dbReference type="ARBA" id="ARBA00022670"/>
    </source>
</evidence>
<dbReference type="PROSITE" id="PS00135">
    <property type="entry name" value="TRYPSIN_SER"/>
    <property type="match status" value="2"/>
</dbReference>
<keyword evidence="6" id="KW-0325">Glycoprotein</keyword>
<gene>
    <name evidence="13" type="ORF">RN001_004821</name>
</gene>
<reference evidence="14" key="1">
    <citation type="submission" date="2023-01" db="EMBL/GenBank/DDBJ databases">
        <title>Key to firefly adult light organ development and bioluminescence: homeobox transcription factors regulate luciferase expression and transportation to peroxisome.</title>
        <authorList>
            <person name="Fu X."/>
        </authorList>
    </citation>
    <scope>NUCLEOTIDE SEQUENCE [LARGE SCALE GENOMIC DNA]</scope>
</reference>
<dbReference type="InterPro" id="IPR009003">
    <property type="entry name" value="Peptidase_S1_PA"/>
</dbReference>
<comment type="caution">
    <text evidence="13">The sequence shown here is derived from an EMBL/GenBank/DDBJ whole genome shotgun (WGS) entry which is preliminary data.</text>
</comment>